<dbReference type="PANTHER" id="PTHR44227">
    <property type="match status" value="1"/>
</dbReference>
<proteinExistence type="predicted"/>
<gene>
    <name evidence="4" type="ORF">GCM10023093_22780</name>
</gene>
<organism evidence="4 5">
    <name type="scientific">Nemorincola caseinilytica</name>
    <dbReference type="NCBI Taxonomy" id="2054315"/>
    <lineage>
        <taxon>Bacteria</taxon>
        <taxon>Pseudomonadati</taxon>
        <taxon>Bacteroidota</taxon>
        <taxon>Chitinophagia</taxon>
        <taxon>Chitinophagales</taxon>
        <taxon>Chitinophagaceae</taxon>
        <taxon>Nemorincola</taxon>
    </lineage>
</organism>
<feature type="transmembrane region" description="Helical" evidence="3">
    <location>
        <begin position="84"/>
        <end position="108"/>
    </location>
</feature>
<protein>
    <submittedName>
        <fullName evidence="4">Tetratricopeptide repeat protein</fullName>
    </submittedName>
</protein>
<reference evidence="5" key="1">
    <citation type="journal article" date="2019" name="Int. J. Syst. Evol. Microbiol.">
        <title>The Global Catalogue of Microorganisms (GCM) 10K type strain sequencing project: providing services to taxonomists for standard genome sequencing and annotation.</title>
        <authorList>
            <consortium name="The Broad Institute Genomics Platform"/>
            <consortium name="The Broad Institute Genome Sequencing Center for Infectious Disease"/>
            <person name="Wu L."/>
            <person name="Ma J."/>
        </authorList>
    </citation>
    <scope>NUCLEOTIDE SEQUENCE [LARGE SCALE GENOMIC DNA]</scope>
    <source>
        <strain evidence="5">JCM 32105</strain>
    </source>
</reference>
<feature type="transmembrane region" description="Helical" evidence="3">
    <location>
        <begin position="213"/>
        <end position="233"/>
    </location>
</feature>
<dbReference type="InterPro" id="IPR052346">
    <property type="entry name" value="O-mannosyl-transferase_TMTC"/>
</dbReference>
<feature type="transmembrane region" description="Helical" evidence="3">
    <location>
        <begin position="149"/>
        <end position="165"/>
    </location>
</feature>
<sequence length="641" mass="73284">MPLQRIFLVALICIVTFVCFRYTLGNQFTNWDDDYYVSNNKYITAFTPENLKVIFTEDITRNNYHPLCILSLAVNYHFAGLEPWSYYFTNVLIHMANVVLVFLLFVALCRRLQLSEGAATFMASFGALWFGIHPMHVESVAWIAERKDVMYAFFYVAGVFTYLRYTDGAGKKWYWGTFALFVASCLSKPMAVVFPMSLLCMDVLLQRKDMKKLLVEKVVFFLFSLIIGGAAFYTQHRTGAVASFSTLSVGERIMYAGYGFIMYIAKLFYPAHLSTFYPYPYRYISGSLPFIYYAAPFVALGMALLPGWLLYRRKSPWFRIYVFGMGFFIANVIFVLQFISVGAAIMADRYSYVAYIGLLFLVAYALQKLIEYRPSLRGAVVGISLVASSALAYACAERTKVWHNSRTLLTDAIEKYPYRALLSYKWRGHYYLSIGELDSAMMDYELLRSINMADAKVLNNIERIKALKAIQGGVPMLPENVSDTAYRPYMDSVVMCMAAGDTLGALRKYVSALRMNPQMAEKTLAESSNELVQSQHYQQAIWQYNLLMKITNTNPFYYFLRGCALFGAGRIKAAVQDWEFAAKMNSKDVQRSASYNLSVAYDTLGEPEKAYYHMNRALELGYKPSPDYVEKLRKKSDGRTR</sequence>
<name>A0ABP8NK68_9BACT</name>
<keyword evidence="3" id="KW-1133">Transmembrane helix</keyword>
<dbReference type="InterPro" id="IPR011990">
    <property type="entry name" value="TPR-like_helical_dom_sf"/>
</dbReference>
<feature type="transmembrane region" description="Helical" evidence="3">
    <location>
        <begin position="352"/>
        <end position="370"/>
    </location>
</feature>
<feature type="transmembrane region" description="Helical" evidence="3">
    <location>
        <begin position="177"/>
        <end position="201"/>
    </location>
</feature>
<comment type="caution">
    <text evidence="4">The sequence shown here is derived from an EMBL/GenBank/DDBJ whole genome shotgun (WGS) entry which is preliminary data.</text>
</comment>
<feature type="transmembrane region" description="Helical" evidence="3">
    <location>
        <begin position="317"/>
        <end position="345"/>
    </location>
</feature>
<feature type="transmembrane region" description="Helical" evidence="3">
    <location>
        <begin position="290"/>
        <end position="311"/>
    </location>
</feature>
<dbReference type="Gene3D" id="1.25.40.10">
    <property type="entry name" value="Tetratricopeptide repeat domain"/>
    <property type="match status" value="2"/>
</dbReference>
<dbReference type="SUPFAM" id="SSF48452">
    <property type="entry name" value="TPR-like"/>
    <property type="match status" value="1"/>
</dbReference>
<keyword evidence="2" id="KW-0802">TPR repeat</keyword>
<dbReference type="SMART" id="SM00028">
    <property type="entry name" value="TPR"/>
    <property type="match status" value="2"/>
</dbReference>
<evidence type="ECO:0000313" key="4">
    <source>
        <dbReference type="EMBL" id="GAA4467252.1"/>
    </source>
</evidence>
<dbReference type="InterPro" id="IPR019734">
    <property type="entry name" value="TPR_rpt"/>
</dbReference>
<evidence type="ECO:0000256" key="2">
    <source>
        <dbReference type="ARBA" id="ARBA00022803"/>
    </source>
</evidence>
<keyword evidence="3" id="KW-0472">Membrane</keyword>
<dbReference type="PANTHER" id="PTHR44227:SF3">
    <property type="entry name" value="PROTEIN O-MANNOSYL-TRANSFERASE TMTC4"/>
    <property type="match status" value="1"/>
</dbReference>
<keyword evidence="3" id="KW-0812">Transmembrane</keyword>
<keyword evidence="5" id="KW-1185">Reference proteome</keyword>
<accession>A0ABP8NK68</accession>
<dbReference type="Proteomes" id="UP001500067">
    <property type="component" value="Unassembled WGS sequence"/>
</dbReference>
<evidence type="ECO:0000256" key="1">
    <source>
        <dbReference type="ARBA" id="ARBA00022737"/>
    </source>
</evidence>
<evidence type="ECO:0000256" key="3">
    <source>
        <dbReference type="SAM" id="Phobius"/>
    </source>
</evidence>
<keyword evidence="1" id="KW-0677">Repeat</keyword>
<feature type="transmembrane region" description="Helical" evidence="3">
    <location>
        <begin position="253"/>
        <end position="269"/>
    </location>
</feature>
<evidence type="ECO:0000313" key="5">
    <source>
        <dbReference type="Proteomes" id="UP001500067"/>
    </source>
</evidence>
<dbReference type="EMBL" id="BAABFA010000015">
    <property type="protein sequence ID" value="GAA4467252.1"/>
    <property type="molecule type" value="Genomic_DNA"/>
</dbReference>